<comment type="function">
    <text evidence="1">Is involved in generating a small heat-stable compound (Nod), an acylated oligomer of N-acetylglucosamine, that stimulates mitosis in various plant protoplasts.</text>
</comment>
<dbReference type="GO" id="GO:0005975">
    <property type="term" value="P:carbohydrate metabolic process"/>
    <property type="evidence" value="ECO:0007669"/>
    <property type="project" value="InterPro"/>
</dbReference>
<dbReference type="PANTHER" id="PTHR10587">
    <property type="entry name" value="GLYCOSYL TRANSFERASE-RELATED"/>
    <property type="match status" value="1"/>
</dbReference>
<evidence type="ECO:0000256" key="2">
    <source>
        <dbReference type="ARBA" id="ARBA00010973"/>
    </source>
</evidence>
<dbReference type="EMBL" id="MZMT01000053">
    <property type="protein sequence ID" value="PIO42019.1"/>
    <property type="molecule type" value="Genomic_DNA"/>
</dbReference>
<dbReference type="InterPro" id="IPR002509">
    <property type="entry name" value="NODB_dom"/>
</dbReference>
<evidence type="ECO:0000256" key="4">
    <source>
        <dbReference type="ARBA" id="ARBA00032976"/>
    </source>
</evidence>
<feature type="chain" id="PRO_5014873654" description="Chitooligosaccharide deacetylase" evidence="5">
    <location>
        <begin position="27"/>
        <end position="253"/>
    </location>
</feature>
<gene>
    <name evidence="7" type="ORF">B5P45_23490</name>
</gene>
<evidence type="ECO:0000256" key="5">
    <source>
        <dbReference type="SAM" id="SignalP"/>
    </source>
</evidence>
<dbReference type="Proteomes" id="UP000232163">
    <property type="component" value="Unassembled WGS sequence"/>
</dbReference>
<dbReference type="InterPro" id="IPR050248">
    <property type="entry name" value="Polysacc_deacetylase_ArnD"/>
</dbReference>
<name>A0A2N9VRA1_9HYPH</name>
<dbReference type="Pfam" id="PF01522">
    <property type="entry name" value="Polysacc_deac_1"/>
    <property type="match status" value="1"/>
</dbReference>
<keyword evidence="5" id="KW-0732">Signal</keyword>
<dbReference type="PROSITE" id="PS51677">
    <property type="entry name" value="NODB"/>
    <property type="match status" value="1"/>
</dbReference>
<comment type="caution">
    <text evidence="7">The sequence shown here is derived from an EMBL/GenBank/DDBJ whole genome shotgun (WGS) entry which is preliminary data.</text>
</comment>
<dbReference type="PANTHER" id="PTHR10587:SF134">
    <property type="entry name" value="SECRETED PROTEIN"/>
    <property type="match status" value="1"/>
</dbReference>
<dbReference type="RefSeq" id="WP_099999777.1">
    <property type="nucleotide sequence ID" value="NZ_CP017940.1"/>
</dbReference>
<evidence type="ECO:0000259" key="6">
    <source>
        <dbReference type="PROSITE" id="PS51677"/>
    </source>
</evidence>
<comment type="similarity">
    <text evidence="2">Belongs to the polysaccharide deacetylase family.</text>
</comment>
<proteinExistence type="inferred from homology"/>
<dbReference type="AlphaFoldDB" id="A0A2N9VRA1"/>
<dbReference type="InterPro" id="IPR011330">
    <property type="entry name" value="Glyco_hydro/deAcase_b/a-brl"/>
</dbReference>
<dbReference type="SUPFAM" id="SSF88713">
    <property type="entry name" value="Glycoside hydrolase/deacetylase"/>
    <property type="match status" value="1"/>
</dbReference>
<sequence length="253" mass="27193">MARIVHKTSALFPVLFLILSVSGVSASEHPHFVEPKLYIDKGGKAAPQVALTLDACAGQTDLRIVNMLVENHIPATIFVTGRWLKRNAAALGILKAHPDLFELENHGLNHVPAIDDQPTMFGLKTAGSQAAIRAEIQGGVDAMQTATVTKPAWYRDATARYSDDAITLIHQMGYRVAGYSLNADMGASLLAGQVEKRIAAAKDGDVIIAHVNQPSRVAGEGVVKGILALKQKGFRFVRLEDVQETERSAQPGV</sequence>
<protein>
    <recommendedName>
        <fullName evidence="3">Chitooligosaccharide deacetylase</fullName>
    </recommendedName>
    <alternativeName>
        <fullName evidence="4">Nodulation protein B</fullName>
    </alternativeName>
</protein>
<accession>A0A2N9VRA1</accession>
<evidence type="ECO:0000256" key="3">
    <source>
        <dbReference type="ARBA" id="ARBA00020071"/>
    </source>
</evidence>
<evidence type="ECO:0000256" key="1">
    <source>
        <dbReference type="ARBA" id="ARBA00003236"/>
    </source>
</evidence>
<dbReference type="Gene3D" id="3.20.20.370">
    <property type="entry name" value="Glycoside hydrolase/deacetylase"/>
    <property type="match status" value="1"/>
</dbReference>
<dbReference type="OrthoDB" id="9814083at2"/>
<evidence type="ECO:0000313" key="7">
    <source>
        <dbReference type="EMBL" id="PIO42019.1"/>
    </source>
</evidence>
<keyword evidence="8" id="KW-1185">Reference proteome</keyword>
<reference evidence="8" key="1">
    <citation type="journal article" date="2017" name="Int J Environ Stud">
        <title>Does the Miocene-Pliocene relict legume Oxytropis triphylla form nitrogen-fixing nodules with a combination of bacterial strains?</title>
        <authorList>
            <person name="Safronova V."/>
            <person name="Belimov A."/>
            <person name="Sazanova A."/>
            <person name="Kuznetsova I."/>
            <person name="Popova J."/>
            <person name="Andronov E."/>
            <person name="Verkhozina A."/>
            <person name="Tikhonovich I."/>
        </authorList>
    </citation>
    <scope>NUCLEOTIDE SEQUENCE [LARGE SCALE GENOMIC DNA]</scope>
    <source>
        <strain evidence="8">Tri-38</strain>
    </source>
</reference>
<evidence type="ECO:0000313" key="8">
    <source>
        <dbReference type="Proteomes" id="UP000232163"/>
    </source>
</evidence>
<feature type="signal peptide" evidence="5">
    <location>
        <begin position="1"/>
        <end position="26"/>
    </location>
</feature>
<dbReference type="GO" id="GO:0016810">
    <property type="term" value="F:hydrolase activity, acting on carbon-nitrogen (but not peptide) bonds"/>
    <property type="evidence" value="ECO:0007669"/>
    <property type="project" value="InterPro"/>
</dbReference>
<feature type="domain" description="NodB homology" evidence="6">
    <location>
        <begin position="47"/>
        <end position="237"/>
    </location>
</feature>
<organism evidence="7 8">
    <name type="scientific">Phyllobacterium zundukense</name>
    <dbReference type="NCBI Taxonomy" id="1867719"/>
    <lineage>
        <taxon>Bacteria</taxon>
        <taxon>Pseudomonadati</taxon>
        <taxon>Pseudomonadota</taxon>
        <taxon>Alphaproteobacteria</taxon>
        <taxon>Hyphomicrobiales</taxon>
        <taxon>Phyllobacteriaceae</taxon>
        <taxon>Phyllobacterium</taxon>
    </lineage>
</organism>